<reference evidence="20" key="1">
    <citation type="journal article" date="2020" name="Plant Biotechnol. J.">
        <title>The pomegranate (Punica granatum L.) draft genome dissects genetic divergence between soft- and hard-seeded cultivars.</title>
        <authorList>
            <person name="Luo X."/>
            <person name="Li H."/>
            <person name="Wu Z."/>
            <person name="Yao W."/>
            <person name="Zhao P."/>
            <person name="Cao D."/>
            <person name="Yu H."/>
            <person name="Li K."/>
            <person name="Poudel K."/>
            <person name="Zhao D."/>
            <person name="Zhang F."/>
            <person name="Xia X."/>
            <person name="Chen L."/>
            <person name="Wang Q."/>
            <person name="Jing D."/>
            <person name="Cao S."/>
        </authorList>
    </citation>
    <scope>NUCLEOTIDE SEQUENCE [LARGE SCALE GENOMIC DNA]</scope>
    <source>
        <strain evidence="20">cv. Tunisia</strain>
    </source>
</reference>
<keyword evidence="11 18" id="KW-0472">Membrane</keyword>
<dbReference type="InterPro" id="IPR001245">
    <property type="entry name" value="Ser-Thr/Tyr_kinase_cat_dom"/>
</dbReference>
<organism evidence="20 21">
    <name type="scientific">Punica granatum</name>
    <name type="common">Pomegranate</name>
    <dbReference type="NCBI Taxonomy" id="22663"/>
    <lineage>
        <taxon>Eukaryota</taxon>
        <taxon>Viridiplantae</taxon>
        <taxon>Streptophyta</taxon>
        <taxon>Embryophyta</taxon>
        <taxon>Tracheophyta</taxon>
        <taxon>Spermatophyta</taxon>
        <taxon>Magnoliopsida</taxon>
        <taxon>eudicotyledons</taxon>
        <taxon>Gunneridae</taxon>
        <taxon>Pentapetalae</taxon>
        <taxon>rosids</taxon>
        <taxon>malvids</taxon>
        <taxon>Myrtales</taxon>
        <taxon>Lythraceae</taxon>
        <taxon>Punica</taxon>
    </lineage>
</organism>
<dbReference type="InterPro" id="IPR000719">
    <property type="entry name" value="Prot_kinase_dom"/>
</dbReference>
<keyword evidence="6" id="KW-0677">Repeat</keyword>
<keyword evidence="8" id="KW-0418">Kinase</keyword>
<feature type="region of interest" description="Disordered" evidence="17">
    <location>
        <begin position="429"/>
        <end position="449"/>
    </location>
</feature>
<evidence type="ECO:0000256" key="13">
    <source>
        <dbReference type="ARBA" id="ARBA00023180"/>
    </source>
</evidence>
<dbReference type="InterPro" id="IPR017441">
    <property type="entry name" value="Protein_kinase_ATP_BS"/>
</dbReference>
<evidence type="ECO:0000256" key="1">
    <source>
        <dbReference type="ARBA" id="ARBA00004167"/>
    </source>
</evidence>
<dbReference type="SMART" id="SM00220">
    <property type="entry name" value="S_TKc"/>
    <property type="match status" value="1"/>
</dbReference>
<dbReference type="SUPFAM" id="SSF56112">
    <property type="entry name" value="Protein kinase-like (PK-like)"/>
    <property type="match status" value="1"/>
</dbReference>
<keyword evidence="13" id="KW-0325">Glycoprotein</keyword>
<proteinExistence type="predicted"/>
<dbReference type="OrthoDB" id="4062651at2759"/>
<evidence type="ECO:0000256" key="12">
    <source>
        <dbReference type="ARBA" id="ARBA00023170"/>
    </source>
</evidence>
<dbReference type="GeneID" id="116212234"/>
<keyword evidence="2" id="KW-0723">Serine/threonine-protein kinase</keyword>
<keyword evidence="10 18" id="KW-1133">Transmembrane helix</keyword>
<evidence type="ECO:0000313" key="21">
    <source>
        <dbReference type="RefSeq" id="XP_031402661.1"/>
    </source>
</evidence>
<evidence type="ECO:0000256" key="15">
    <source>
        <dbReference type="ARBA" id="ARBA00047951"/>
    </source>
</evidence>
<keyword evidence="3" id="KW-0808">Transferase</keyword>
<evidence type="ECO:0000256" key="14">
    <source>
        <dbReference type="ARBA" id="ARBA00047558"/>
    </source>
</evidence>
<dbReference type="PANTHER" id="PTHR27002:SF1050">
    <property type="entry name" value="CYSTEINE-RICH RECEPTOR-LIKE PROTEIN KINASE 5"/>
    <property type="match status" value="1"/>
</dbReference>
<evidence type="ECO:0000256" key="7">
    <source>
        <dbReference type="ARBA" id="ARBA00022741"/>
    </source>
</evidence>
<evidence type="ECO:0000259" key="19">
    <source>
        <dbReference type="PROSITE" id="PS50011"/>
    </source>
</evidence>
<keyword evidence="9 16" id="KW-0067">ATP-binding</keyword>
<protein>
    <submittedName>
        <fullName evidence="21">Cysteine-rich receptor-like protein kinase 10</fullName>
    </submittedName>
</protein>
<dbReference type="GO" id="GO:0005886">
    <property type="term" value="C:plasma membrane"/>
    <property type="evidence" value="ECO:0007669"/>
    <property type="project" value="TreeGrafter"/>
</dbReference>
<dbReference type="Proteomes" id="UP000515151">
    <property type="component" value="Chromosome 6"/>
</dbReference>
<accession>A0A6P8EBC9</accession>
<keyword evidence="5" id="KW-0732">Signal</keyword>
<evidence type="ECO:0000256" key="4">
    <source>
        <dbReference type="ARBA" id="ARBA00022692"/>
    </source>
</evidence>
<dbReference type="Gene3D" id="3.30.200.20">
    <property type="entry name" value="Phosphorylase Kinase, domain 1"/>
    <property type="match status" value="1"/>
</dbReference>
<dbReference type="AlphaFoldDB" id="A0A6P8EBC9"/>
<gene>
    <name evidence="21" type="primary">LOC116212234</name>
</gene>
<keyword evidence="7 16" id="KW-0547">Nucleotide-binding</keyword>
<evidence type="ECO:0000256" key="9">
    <source>
        <dbReference type="ARBA" id="ARBA00022840"/>
    </source>
</evidence>
<evidence type="ECO:0000256" key="8">
    <source>
        <dbReference type="ARBA" id="ARBA00022777"/>
    </source>
</evidence>
<evidence type="ECO:0000256" key="18">
    <source>
        <dbReference type="SAM" id="Phobius"/>
    </source>
</evidence>
<keyword evidence="12" id="KW-0675">Receptor</keyword>
<keyword evidence="20" id="KW-1185">Reference proteome</keyword>
<dbReference type="FunFam" id="3.30.200.20:FF:000142">
    <property type="entry name" value="Cysteine-rich receptor-like protein kinase 10"/>
    <property type="match status" value="1"/>
</dbReference>
<evidence type="ECO:0000256" key="3">
    <source>
        <dbReference type="ARBA" id="ARBA00022679"/>
    </source>
</evidence>
<evidence type="ECO:0000256" key="6">
    <source>
        <dbReference type="ARBA" id="ARBA00022737"/>
    </source>
</evidence>
<comment type="catalytic activity">
    <reaction evidence="14">
        <text>L-seryl-[protein] + ATP = O-phospho-L-seryl-[protein] + ADP + H(+)</text>
        <dbReference type="Rhea" id="RHEA:17989"/>
        <dbReference type="Rhea" id="RHEA-COMP:9863"/>
        <dbReference type="Rhea" id="RHEA-COMP:11604"/>
        <dbReference type="ChEBI" id="CHEBI:15378"/>
        <dbReference type="ChEBI" id="CHEBI:29999"/>
        <dbReference type="ChEBI" id="CHEBI:30616"/>
        <dbReference type="ChEBI" id="CHEBI:83421"/>
        <dbReference type="ChEBI" id="CHEBI:456216"/>
    </reaction>
</comment>
<dbReference type="GO" id="GO:0005524">
    <property type="term" value="F:ATP binding"/>
    <property type="evidence" value="ECO:0007669"/>
    <property type="project" value="UniProtKB-UniRule"/>
</dbReference>
<evidence type="ECO:0000256" key="11">
    <source>
        <dbReference type="ARBA" id="ARBA00023136"/>
    </source>
</evidence>
<dbReference type="PROSITE" id="PS00107">
    <property type="entry name" value="PROTEIN_KINASE_ATP"/>
    <property type="match status" value="1"/>
</dbReference>
<comment type="subcellular location">
    <subcellularLocation>
        <location evidence="1">Membrane</location>
        <topology evidence="1">Single-pass membrane protein</topology>
    </subcellularLocation>
</comment>
<evidence type="ECO:0000256" key="10">
    <source>
        <dbReference type="ARBA" id="ARBA00022989"/>
    </source>
</evidence>
<dbReference type="GO" id="GO:0042742">
    <property type="term" value="P:defense response to bacterium"/>
    <property type="evidence" value="ECO:0007669"/>
    <property type="project" value="TreeGrafter"/>
</dbReference>
<dbReference type="CDD" id="cd14066">
    <property type="entry name" value="STKc_IRAK"/>
    <property type="match status" value="1"/>
</dbReference>
<evidence type="ECO:0000256" key="2">
    <source>
        <dbReference type="ARBA" id="ARBA00022527"/>
    </source>
</evidence>
<feature type="domain" description="Protein kinase" evidence="19">
    <location>
        <begin position="133"/>
        <end position="409"/>
    </location>
</feature>
<evidence type="ECO:0000256" key="5">
    <source>
        <dbReference type="ARBA" id="ARBA00022729"/>
    </source>
</evidence>
<evidence type="ECO:0000256" key="16">
    <source>
        <dbReference type="PROSITE-ProRule" id="PRU10141"/>
    </source>
</evidence>
<dbReference type="FunFam" id="1.10.510.10:FF:000129">
    <property type="entry name" value="cysteine-rich receptor-like protein kinase 10"/>
    <property type="match status" value="1"/>
</dbReference>
<dbReference type="Pfam" id="PF07714">
    <property type="entry name" value="PK_Tyr_Ser-Thr"/>
    <property type="match status" value="1"/>
</dbReference>
<feature type="binding site" evidence="16">
    <location>
        <position position="161"/>
    </location>
    <ligand>
        <name>ATP</name>
        <dbReference type="ChEBI" id="CHEBI:30616"/>
    </ligand>
</feature>
<evidence type="ECO:0000313" key="20">
    <source>
        <dbReference type="Proteomes" id="UP000515151"/>
    </source>
</evidence>
<evidence type="ECO:0000256" key="17">
    <source>
        <dbReference type="SAM" id="MobiDB-lite"/>
    </source>
</evidence>
<feature type="transmembrane region" description="Helical" evidence="18">
    <location>
        <begin position="12"/>
        <end position="30"/>
    </location>
</feature>
<feature type="transmembrane region" description="Helical" evidence="18">
    <location>
        <begin position="73"/>
        <end position="96"/>
    </location>
</feature>
<dbReference type="RefSeq" id="XP_031402661.1">
    <property type="nucleotide sequence ID" value="XM_031546801.1"/>
</dbReference>
<name>A0A6P8EBC9_PUNGR</name>
<sequence length="449" mass="50760">MRIGTFLLFDHRVPFLPALVILLMCCAFFEETVASKNPYYEACNEPSPCGNVSVKYPFWTQSDFCKRKLSTGVIVAIIIAAISVTVVLFLILRCFLRKRHGFKQHKNGKAYDIKTAEATQFDFAAIQAATNNFSADNKLGNGGFGVVYKGRFQDGQDVAVKRLFRRSAQGTAEFKNEVEVVAKLQHRNLVRLLGFCMEGEEKILVFEYMPNRSLDYFLFDSEKRGLLDWPRRYSIVSEIAQGMLYLHEYSRLRIIHRDLKSGNIHLDANMNPKISDFGMARIVGVDQAQGTASKIAGTLGYMPPEYVRAGHFSVKSDVYSFGLLVLEIISGKKNRSFSHPDNDEGLPSYAWKHWTDGRPMEVLDPILRDSCTRNEVIRCIHMSLLCVQQNPADRPTMSTIDNMLKNYAVTLRDPQPPAFGIYGPSIIEDDSNERAPSANKVTITELEPR</sequence>
<dbReference type="InterPro" id="IPR011009">
    <property type="entry name" value="Kinase-like_dom_sf"/>
</dbReference>
<dbReference type="PANTHER" id="PTHR27002">
    <property type="entry name" value="RECEPTOR-LIKE SERINE/THREONINE-PROTEIN KINASE SD1-8"/>
    <property type="match status" value="1"/>
</dbReference>
<comment type="catalytic activity">
    <reaction evidence="15">
        <text>L-threonyl-[protein] + ATP = O-phospho-L-threonyl-[protein] + ADP + H(+)</text>
        <dbReference type="Rhea" id="RHEA:46608"/>
        <dbReference type="Rhea" id="RHEA-COMP:11060"/>
        <dbReference type="Rhea" id="RHEA-COMP:11605"/>
        <dbReference type="ChEBI" id="CHEBI:15378"/>
        <dbReference type="ChEBI" id="CHEBI:30013"/>
        <dbReference type="ChEBI" id="CHEBI:30616"/>
        <dbReference type="ChEBI" id="CHEBI:61977"/>
        <dbReference type="ChEBI" id="CHEBI:456216"/>
    </reaction>
</comment>
<keyword evidence="4 18" id="KW-0812">Transmembrane</keyword>
<reference evidence="21" key="2">
    <citation type="submission" date="2025-08" db="UniProtKB">
        <authorList>
            <consortium name="RefSeq"/>
        </authorList>
    </citation>
    <scope>IDENTIFICATION</scope>
    <source>
        <tissue evidence="21">Leaf</tissue>
    </source>
</reference>
<dbReference type="Gene3D" id="1.10.510.10">
    <property type="entry name" value="Transferase(Phosphotransferase) domain 1"/>
    <property type="match status" value="1"/>
</dbReference>
<dbReference type="PROSITE" id="PS50011">
    <property type="entry name" value="PROTEIN_KINASE_DOM"/>
    <property type="match status" value="1"/>
</dbReference>
<dbReference type="GO" id="GO:0004674">
    <property type="term" value="F:protein serine/threonine kinase activity"/>
    <property type="evidence" value="ECO:0007669"/>
    <property type="project" value="UniProtKB-KW"/>
</dbReference>